<feature type="compositionally biased region" description="Acidic residues" evidence="11">
    <location>
        <begin position="623"/>
        <end position="635"/>
    </location>
</feature>
<dbReference type="InterPro" id="IPR004712">
    <property type="entry name" value="Na+/H+_antiporter_fungi"/>
</dbReference>
<dbReference type="PANTHER" id="PTHR31382:SF4">
    <property type="entry name" value="NA(+)_H(+) ANTIPORTER"/>
    <property type="match status" value="1"/>
</dbReference>
<feature type="domain" description="Cation/H+ exchanger transmembrane" evidence="13">
    <location>
        <begin position="26"/>
        <end position="433"/>
    </location>
</feature>
<dbReference type="GO" id="GO:0005886">
    <property type="term" value="C:plasma membrane"/>
    <property type="evidence" value="ECO:0007669"/>
    <property type="project" value="InterPro"/>
</dbReference>
<feature type="compositionally biased region" description="Acidic residues" evidence="11">
    <location>
        <begin position="1087"/>
        <end position="1102"/>
    </location>
</feature>
<feature type="compositionally biased region" description="Basic and acidic residues" evidence="11">
    <location>
        <begin position="844"/>
        <end position="857"/>
    </location>
</feature>
<feature type="transmembrane region" description="Helical" evidence="12">
    <location>
        <begin position="246"/>
        <end position="273"/>
    </location>
</feature>
<evidence type="ECO:0000256" key="11">
    <source>
        <dbReference type="SAM" id="MobiDB-lite"/>
    </source>
</evidence>
<feature type="region of interest" description="Disordered" evidence="11">
    <location>
        <begin position="887"/>
        <end position="1183"/>
    </location>
</feature>
<feature type="transmembrane region" description="Helical" evidence="12">
    <location>
        <begin position="407"/>
        <end position="433"/>
    </location>
</feature>
<dbReference type="GO" id="GO:0120029">
    <property type="term" value="P:proton export across plasma membrane"/>
    <property type="evidence" value="ECO:0007669"/>
    <property type="project" value="InterPro"/>
</dbReference>
<keyword evidence="10" id="KW-0739">Sodium transport</keyword>
<feature type="region of interest" description="Disordered" evidence="11">
    <location>
        <begin position="647"/>
        <end position="778"/>
    </location>
</feature>
<feature type="compositionally biased region" description="Basic and acidic residues" evidence="11">
    <location>
        <begin position="1013"/>
        <end position="1026"/>
    </location>
</feature>
<reference evidence="15" key="1">
    <citation type="submission" date="2023-01" db="EMBL/GenBank/DDBJ databases">
        <title>Exophiala dermititidis isolated from Cystic Fibrosis Patient.</title>
        <authorList>
            <person name="Kurbessoian T."/>
            <person name="Crocker A."/>
            <person name="Murante D."/>
            <person name="Hogan D.A."/>
            <person name="Stajich J.E."/>
        </authorList>
    </citation>
    <scope>NUCLEOTIDE SEQUENCE</scope>
    <source>
        <strain evidence="15">Ex8</strain>
    </source>
</reference>
<comment type="caution">
    <text evidence="15">The sequence shown here is derived from an EMBL/GenBank/DDBJ whole genome shotgun (WGS) entry which is preliminary data.</text>
</comment>
<feature type="compositionally biased region" description="Acidic residues" evidence="11">
    <location>
        <begin position="1121"/>
        <end position="1134"/>
    </location>
</feature>
<evidence type="ECO:0000256" key="12">
    <source>
        <dbReference type="SAM" id="Phobius"/>
    </source>
</evidence>
<dbReference type="Proteomes" id="UP001161757">
    <property type="component" value="Unassembled WGS sequence"/>
</dbReference>
<dbReference type="Pfam" id="PF00999">
    <property type="entry name" value="Na_H_Exchanger"/>
    <property type="match status" value="1"/>
</dbReference>
<feature type="compositionally biased region" description="Basic and acidic residues" evidence="11">
    <location>
        <begin position="743"/>
        <end position="762"/>
    </location>
</feature>
<dbReference type="InterPro" id="IPR006153">
    <property type="entry name" value="Cation/H_exchanger_TM"/>
</dbReference>
<evidence type="ECO:0000256" key="9">
    <source>
        <dbReference type="ARBA" id="ARBA00023136"/>
    </source>
</evidence>
<keyword evidence="7" id="KW-0915">Sodium</keyword>
<name>A0AAN6IV99_EXODE</name>
<dbReference type="InterPro" id="IPR038770">
    <property type="entry name" value="Na+/solute_symporter_sf"/>
</dbReference>
<evidence type="ECO:0000259" key="13">
    <source>
        <dbReference type="Pfam" id="PF00999"/>
    </source>
</evidence>
<evidence type="ECO:0000256" key="7">
    <source>
        <dbReference type="ARBA" id="ARBA00023053"/>
    </source>
</evidence>
<feature type="transmembrane region" description="Helical" evidence="12">
    <location>
        <begin position="12"/>
        <end position="32"/>
    </location>
</feature>
<evidence type="ECO:0000256" key="8">
    <source>
        <dbReference type="ARBA" id="ARBA00023065"/>
    </source>
</evidence>
<evidence type="ECO:0000313" key="16">
    <source>
        <dbReference type="Proteomes" id="UP001161757"/>
    </source>
</evidence>
<keyword evidence="9 12" id="KW-0472">Membrane</keyword>
<feature type="transmembrane region" description="Helical" evidence="12">
    <location>
        <begin position="325"/>
        <end position="343"/>
    </location>
</feature>
<feature type="compositionally biased region" description="Low complexity" evidence="11">
    <location>
        <begin position="827"/>
        <end position="841"/>
    </location>
</feature>
<dbReference type="EMBL" id="JAJGCB010000017">
    <property type="protein sequence ID" value="KAJ8988606.1"/>
    <property type="molecule type" value="Genomic_DNA"/>
</dbReference>
<proteinExistence type="inferred from homology"/>
<feature type="region of interest" description="Disordered" evidence="11">
    <location>
        <begin position="816"/>
        <end position="873"/>
    </location>
</feature>
<evidence type="ECO:0000256" key="3">
    <source>
        <dbReference type="ARBA" id="ARBA00022448"/>
    </source>
</evidence>
<evidence type="ECO:0000313" key="15">
    <source>
        <dbReference type="EMBL" id="KAJ8988606.1"/>
    </source>
</evidence>
<feature type="transmembrane region" description="Helical" evidence="12">
    <location>
        <begin position="363"/>
        <end position="386"/>
    </location>
</feature>
<feature type="compositionally biased region" description="Basic and acidic residues" evidence="11">
    <location>
        <begin position="568"/>
        <end position="583"/>
    </location>
</feature>
<dbReference type="GO" id="GO:0036376">
    <property type="term" value="P:sodium ion export across plasma membrane"/>
    <property type="evidence" value="ECO:0007669"/>
    <property type="project" value="InterPro"/>
</dbReference>
<evidence type="ECO:0000256" key="6">
    <source>
        <dbReference type="ARBA" id="ARBA00022989"/>
    </source>
</evidence>
<dbReference type="GO" id="GO:0042391">
    <property type="term" value="P:regulation of membrane potential"/>
    <property type="evidence" value="ECO:0007669"/>
    <property type="project" value="InterPro"/>
</dbReference>
<evidence type="ECO:0000256" key="2">
    <source>
        <dbReference type="ARBA" id="ARBA00005248"/>
    </source>
</evidence>
<sequence length="1200" mass="133051">MAWDHLSINKPHLVYIILGGFTSMFMLCSLFIKEKLYIGEASVATLCGVIFGPHVANLINPLTWGNTDQITLEFSRIVLVVQCFAVGVELPKAYMERHWKSVVFLLVPVMTFGWLVTSLFVWWMIVPLTWLESLVVAACVTATDPVLASSVVGKGKFAKRVPKHLRDLLSAESGCNDGMAFPFIYLSLYLLRYDLGAKDVVFHWIVITILYECIFGAFYGVMVGYIGRHAIKFAERKGLIDRESFLVFYFVLALFCAGSGSLLGMDDLLIGFAAGVGFSNDGWFTEKTEESHVSNVIDLLINLAYFVYFGTIVPWDQYNAPEHGLVPWRLVVISVFVIFFRRIPAMLALKPLIPDVKTWREALFAGHFGPIGVGAIFVAILARAELETDSTEPMSQLPAPGSKDYNLIYLVWPVVTFLVISSILVHGSSIAVFTLGKRINTLTITLSYTQDNEKGPAWMNRLPRISSQSRSMARMDSSELDTDDKLDVPPGQLPPVGIPKLHLRRQREDEYEKRPGSRSSSMGRSRRRKRKSKEYEDRLGGPISQSAIAPARRSEPLLSQPGSASDTLFEKSDEPSPESRQDRLVTGSPTSSPERDQLEAEREAEALRFREEENRERKPTSEEPAEVEIYEEGDNIVVEDEEGNVVETIDASQMTPAEKAEAIEGARNRLARDESGQFTKHKHQPHPKTEGEDFEREITHHLEGALGPSSKTMRQRFDQWKGFSKRKEESKENDTTAGPSSKGEPKKGELKKAEGKKGEGKKAERKRGPAHAYQFGNTIIVEDEDGEVIKTYTIPSDGSTGERNRAGLRRMSTWVGRGRQAGGGSAGAAAGASGAGSSEAAVTEMKEGVEQQREKKPILKRRGSNTSIDDDGLRMIISSTDQYGLTGLQKKKARDAPGAIALGSGRRLSTKDFIKQMQQLDPKKKIQEVEQSDAPEALKREFRSQEAAKAEGEKSGNHKAAAAASDERTGRPRASTNPEAKSSSAAMRPAASRRIESDNSESKEDYFSPARRPRPDRVTTHNRDIISAEAEQSENDNDDDRDDDDDDDQSEESDVPTHNVASILARHSQGNTAADFRRRQLARIRSEEEEEEEEEGEAEDPNGGETAAEKRRRLAALGLGDGDEETSSESDDGGEEHPRRAAETAVPEPSQGGPSTQHRTRIQWGGESGREKDPHDIYAGDPIVGAARKLKRMMKKRHET</sequence>
<evidence type="ECO:0000256" key="1">
    <source>
        <dbReference type="ARBA" id="ARBA00004141"/>
    </source>
</evidence>
<feature type="compositionally biased region" description="Basic and acidic residues" evidence="11">
    <location>
        <begin position="593"/>
        <end position="621"/>
    </location>
</feature>
<keyword evidence="6 12" id="KW-1133">Transmembrane helix</keyword>
<feature type="transmembrane region" description="Helical" evidence="12">
    <location>
        <begin position="174"/>
        <end position="191"/>
    </location>
</feature>
<dbReference type="GO" id="GO:0015385">
    <property type="term" value="F:sodium:proton antiporter activity"/>
    <property type="evidence" value="ECO:0007669"/>
    <property type="project" value="InterPro"/>
</dbReference>
<evidence type="ECO:0000259" key="14">
    <source>
        <dbReference type="Pfam" id="PF08619"/>
    </source>
</evidence>
<comment type="subcellular location">
    <subcellularLocation>
        <location evidence="1">Membrane</location>
        <topology evidence="1">Multi-pass membrane protein</topology>
    </subcellularLocation>
</comment>
<evidence type="ECO:0000256" key="5">
    <source>
        <dbReference type="ARBA" id="ARBA00022692"/>
    </source>
</evidence>
<feature type="compositionally biased region" description="Basic and acidic residues" evidence="11">
    <location>
        <begin position="506"/>
        <end position="515"/>
    </location>
</feature>
<comment type="similarity">
    <text evidence="2">Belongs to the fungal Na(+)/H(+) exchanger family.</text>
</comment>
<dbReference type="GO" id="GO:0030007">
    <property type="term" value="P:intracellular potassium ion homeostasis"/>
    <property type="evidence" value="ECO:0007669"/>
    <property type="project" value="TreeGrafter"/>
</dbReference>
<accession>A0AAN6IV99</accession>
<feature type="domain" description="Alkali metal cation/H+ antiporter Nha1 C-terminal" evidence="14">
    <location>
        <begin position="1016"/>
        <end position="1125"/>
    </location>
</feature>
<feature type="compositionally biased region" description="Acidic residues" evidence="11">
    <location>
        <begin position="1031"/>
        <end position="1054"/>
    </location>
</feature>
<feature type="compositionally biased region" description="Basic and acidic residues" evidence="11">
    <location>
        <begin position="658"/>
        <end position="675"/>
    </location>
</feature>
<dbReference type="PANTHER" id="PTHR31382">
    <property type="entry name" value="NA(+)/H(+) ANTIPORTER"/>
    <property type="match status" value="1"/>
</dbReference>
<protein>
    <submittedName>
        <fullName evidence="15">Na+/H+ antiporter</fullName>
    </submittedName>
</protein>
<dbReference type="Pfam" id="PF08619">
    <property type="entry name" value="Nha1_C"/>
    <property type="match status" value="2"/>
</dbReference>
<keyword evidence="5 12" id="KW-0812">Transmembrane</keyword>
<evidence type="ECO:0000256" key="10">
    <source>
        <dbReference type="ARBA" id="ARBA00023201"/>
    </source>
</evidence>
<feature type="compositionally biased region" description="Basic and acidic residues" evidence="11">
    <location>
        <begin position="1168"/>
        <end position="1178"/>
    </location>
</feature>
<feature type="transmembrane region" description="Helical" evidence="12">
    <location>
        <begin position="44"/>
        <end position="64"/>
    </location>
</feature>
<feature type="compositionally biased region" description="Basic and acidic residues" evidence="11">
    <location>
        <begin position="715"/>
        <end position="734"/>
    </location>
</feature>
<keyword evidence="4" id="KW-0050">Antiport</keyword>
<keyword evidence="8" id="KW-0406">Ion transport</keyword>
<dbReference type="InterPro" id="IPR013928">
    <property type="entry name" value="Cation/H_antiporter_C"/>
</dbReference>
<dbReference type="AlphaFoldDB" id="A0AAN6IV99"/>
<feature type="compositionally biased region" description="Low complexity" evidence="11">
    <location>
        <begin position="982"/>
        <end position="992"/>
    </location>
</feature>
<feature type="transmembrane region" description="Helical" evidence="12">
    <location>
        <begin position="131"/>
        <end position="153"/>
    </location>
</feature>
<evidence type="ECO:0000256" key="4">
    <source>
        <dbReference type="ARBA" id="ARBA00022449"/>
    </source>
</evidence>
<organism evidence="15 16">
    <name type="scientific">Exophiala dermatitidis</name>
    <name type="common">Black yeast-like fungus</name>
    <name type="synonym">Wangiella dermatitidis</name>
    <dbReference type="NCBI Taxonomy" id="5970"/>
    <lineage>
        <taxon>Eukaryota</taxon>
        <taxon>Fungi</taxon>
        <taxon>Dikarya</taxon>
        <taxon>Ascomycota</taxon>
        <taxon>Pezizomycotina</taxon>
        <taxon>Eurotiomycetes</taxon>
        <taxon>Chaetothyriomycetidae</taxon>
        <taxon>Chaetothyriales</taxon>
        <taxon>Herpotrichiellaceae</taxon>
        <taxon>Exophiala</taxon>
    </lineage>
</organism>
<feature type="transmembrane region" description="Helical" evidence="12">
    <location>
        <begin position="203"/>
        <end position="226"/>
    </location>
</feature>
<dbReference type="Gene3D" id="1.20.1530.20">
    <property type="match status" value="1"/>
</dbReference>
<feature type="domain" description="Alkali metal cation/H+ antiporter Nha1 C-terminal" evidence="14">
    <location>
        <begin position="458"/>
        <end position="1004"/>
    </location>
</feature>
<dbReference type="FunFam" id="1.20.1530.20:FF:000015">
    <property type="entry name" value="Na(+)/H(+) antiporter 2"/>
    <property type="match status" value="1"/>
</dbReference>
<feature type="transmembrane region" description="Helical" evidence="12">
    <location>
        <begin position="102"/>
        <end position="125"/>
    </location>
</feature>
<feature type="region of interest" description="Disordered" evidence="11">
    <location>
        <begin position="457"/>
        <end position="635"/>
    </location>
</feature>
<feature type="compositionally biased region" description="Basic and acidic residues" evidence="11">
    <location>
        <begin position="993"/>
        <end position="1006"/>
    </location>
</feature>
<keyword evidence="3" id="KW-0813">Transport</keyword>
<gene>
    <name evidence="15" type="primary">CNH1</name>
    <name evidence="15" type="ORF">HRR80_007244</name>
</gene>
<feature type="compositionally biased region" description="Basic and acidic residues" evidence="11">
    <location>
        <begin position="936"/>
        <end position="956"/>
    </location>
</feature>
<feature type="transmembrane region" description="Helical" evidence="12">
    <location>
        <begin position="293"/>
        <end position="313"/>
    </location>
</feature>
<feature type="compositionally biased region" description="Basic and acidic residues" evidence="11">
    <location>
        <begin position="687"/>
        <end position="703"/>
    </location>
</feature>